<evidence type="ECO:0000256" key="2">
    <source>
        <dbReference type="ARBA" id="ARBA00022771"/>
    </source>
</evidence>
<keyword evidence="7" id="KW-1185">Reference proteome</keyword>
<keyword evidence="3" id="KW-0862">Zinc</keyword>
<dbReference type="AlphaFoldDB" id="A0AAD9MBX2"/>
<dbReference type="PROSITE" id="PS50865">
    <property type="entry name" value="ZF_MYND_2"/>
    <property type="match status" value="1"/>
</dbReference>
<evidence type="ECO:0000256" key="1">
    <source>
        <dbReference type="ARBA" id="ARBA00022723"/>
    </source>
</evidence>
<dbReference type="SUPFAM" id="SSF144232">
    <property type="entry name" value="HIT/MYND zinc finger-like"/>
    <property type="match status" value="1"/>
</dbReference>
<name>A0AAD9MBX2_9PEZI</name>
<evidence type="ECO:0000259" key="5">
    <source>
        <dbReference type="PROSITE" id="PS50865"/>
    </source>
</evidence>
<protein>
    <recommendedName>
        <fullName evidence="5">MYND-type domain-containing protein</fullName>
    </recommendedName>
</protein>
<dbReference type="Proteomes" id="UP001217918">
    <property type="component" value="Unassembled WGS sequence"/>
</dbReference>
<evidence type="ECO:0000256" key="4">
    <source>
        <dbReference type="PROSITE-ProRule" id="PRU00134"/>
    </source>
</evidence>
<evidence type="ECO:0000313" key="7">
    <source>
        <dbReference type="Proteomes" id="UP001217918"/>
    </source>
</evidence>
<accession>A0AAD9MBX2</accession>
<organism evidence="6 7">
    <name type="scientific">Phyllachora maydis</name>
    <dbReference type="NCBI Taxonomy" id="1825666"/>
    <lineage>
        <taxon>Eukaryota</taxon>
        <taxon>Fungi</taxon>
        <taxon>Dikarya</taxon>
        <taxon>Ascomycota</taxon>
        <taxon>Pezizomycotina</taxon>
        <taxon>Sordariomycetes</taxon>
        <taxon>Sordariomycetidae</taxon>
        <taxon>Phyllachorales</taxon>
        <taxon>Phyllachoraceae</taxon>
        <taxon>Phyllachora</taxon>
    </lineage>
</organism>
<dbReference type="GO" id="GO:0008270">
    <property type="term" value="F:zinc ion binding"/>
    <property type="evidence" value="ECO:0007669"/>
    <property type="project" value="UniProtKB-KW"/>
</dbReference>
<keyword evidence="1" id="KW-0479">Metal-binding</keyword>
<evidence type="ECO:0000313" key="6">
    <source>
        <dbReference type="EMBL" id="KAK2071414.1"/>
    </source>
</evidence>
<sequence length="206" mass="23920">MAALANGFGDRAKFPAWDDMADSANTWCFLAEIVEFERFIRYRLIVRDLHGDEKVVAFYLDHDEEFDFRTIRVGHTIVIMYAQQHAFLDGSLGVRVEEPEFVKVFPISLLDLQYLGRSIPKYCSLQHGMRVCHGCDKSFEKEDLNRCGRCLQFYYCSKECQQAGWLKKTHKATCKTMADAAFQALINFDFDNSDRLFIFSDYRGVD</sequence>
<reference evidence="6" key="1">
    <citation type="journal article" date="2023" name="Mol. Plant Microbe Interact.">
        <title>Elucidating the Obligate Nature and Biological Capacity of an Invasive Fungal Corn Pathogen.</title>
        <authorList>
            <person name="MacCready J.S."/>
            <person name="Roggenkamp E.M."/>
            <person name="Gdanetz K."/>
            <person name="Chilvers M.I."/>
        </authorList>
    </citation>
    <scope>NUCLEOTIDE SEQUENCE</scope>
    <source>
        <strain evidence="6">PM02</strain>
    </source>
</reference>
<evidence type="ECO:0000256" key="3">
    <source>
        <dbReference type="ARBA" id="ARBA00022833"/>
    </source>
</evidence>
<dbReference type="Gene3D" id="6.10.140.2220">
    <property type="match status" value="1"/>
</dbReference>
<dbReference type="Pfam" id="PF01753">
    <property type="entry name" value="zf-MYND"/>
    <property type="match status" value="1"/>
</dbReference>
<gene>
    <name evidence="6" type="ORF">P8C59_005842</name>
</gene>
<dbReference type="EMBL" id="JAQQPM010000005">
    <property type="protein sequence ID" value="KAK2071414.1"/>
    <property type="molecule type" value="Genomic_DNA"/>
</dbReference>
<dbReference type="InterPro" id="IPR002893">
    <property type="entry name" value="Znf_MYND"/>
</dbReference>
<feature type="domain" description="MYND-type" evidence="5">
    <location>
        <begin position="132"/>
        <end position="174"/>
    </location>
</feature>
<keyword evidence="2 4" id="KW-0863">Zinc-finger</keyword>
<comment type="caution">
    <text evidence="6">The sequence shown here is derived from an EMBL/GenBank/DDBJ whole genome shotgun (WGS) entry which is preliminary data.</text>
</comment>
<proteinExistence type="predicted"/>